<protein>
    <submittedName>
        <fullName evidence="2">ThuA domain-containing protein</fullName>
    </submittedName>
</protein>
<evidence type="ECO:0000313" key="3">
    <source>
        <dbReference type="Proteomes" id="UP001300692"/>
    </source>
</evidence>
<dbReference type="PANTHER" id="PTHR40469">
    <property type="entry name" value="SECRETED GLYCOSYL HYDROLASE"/>
    <property type="match status" value="1"/>
</dbReference>
<dbReference type="Pfam" id="PF06283">
    <property type="entry name" value="ThuA"/>
    <property type="match status" value="1"/>
</dbReference>
<dbReference type="InterPro" id="IPR029062">
    <property type="entry name" value="Class_I_gatase-like"/>
</dbReference>
<dbReference type="PANTHER" id="PTHR40469:SF2">
    <property type="entry name" value="GALACTOSE-BINDING DOMAIN-LIKE SUPERFAMILY PROTEIN"/>
    <property type="match status" value="1"/>
</dbReference>
<dbReference type="SUPFAM" id="SSF52317">
    <property type="entry name" value="Class I glutamine amidotransferase-like"/>
    <property type="match status" value="1"/>
</dbReference>
<name>A0ABT3CXC0_9BACT</name>
<gene>
    <name evidence="2" type="ORF">N7U62_16460</name>
</gene>
<keyword evidence="3" id="KW-1185">Reference proteome</keyword>
<proteinExistence type="predicted"/>
<feature type="domain" description="ThuA-like" evidence="1">
    <location>
        <begin position="1"/>
        <end position="209"/>
    </location>
</feature>
<dbReference type="RefSeq" id="WP_264139124.1">
    <property type="nucleotide sequence ID" value="NZ_JAOYOD010000001.1"/>
</dbReference>
<dbReference type="Gene3D" id="3.40.50.880">
    <property type="match status" value="1"/>
</dbReference>
<sequence length="214" mass="24488">MVFSKTVGYRHASIETGVKCIEQLGYEHQFLVDHSEEAAVFLSDSLSTYDAVIFLSSSGDIFNSEQEKAFQSYVKAGGAVMGIHGATTTEYEWPWFNQLMGAYFDNHPEIQTADFDVVDPNHPSTRQLPTRFQMEDEFYNFYSIQPGLKPLIRIDESSYEGGKHGDNHPIAWYHTFEGSRVFYTALGHRKELYQDSVFVQHLMGGISYVLRRED</sequence>
<dbReference type="Proteomes" id="UP001300692">
    <property type="component" value="Unassembled WGS sequence"/>
</dbReference>
<accession>A0ABT3CXC0</accession>
<evidence type="ECO:0000313" key="2">
    <source>
        <dbReference type="EMBL" id="MCV9388277.1"/>
    </source>
</evidence>
<reference evidence="2 3" key="1">
    <citation type="submission" date="2022-10" db="EMBL/GenBank/DDBJ databases">
        <title>Comparative genomics and taxonomic characterization of three novel marine species of genus Reichenbachiella exhibiting antioxidant and polysaccharide degradation activities.</title>
        <authorList>
            <person name="Muhammad N."/>
            <person name="Lee Y.-J."/>
            <person name="Ko J."/>
            <person name="Kim S.-G."/>
        </authorList>
    </citation>
    <scope>NUCLEOTIDE SEQUENCE [LARGE SCALE GENOMIC DNA]</scope>
    <source>
        <strain evidence="2 3">ABR2-5</strain>
    </source>
</reference>
<dbReference type="InterPro" id="IPR029010">
    <property type="entry name" value="ThuA-like"/>
</dbReference>
<evidence type="ECO:0000259" key="1">
    <source>
        <dbReference type="Pfam" id="PF06283"/>
    </source>
</evidence>
<comment type="caution">
    <text evidence="2">The sequence shown here is derived from an EMBL/GenBank/DDBJ whole genome shotgun (WGS) entry which is preliminary data.</text>
</comment>
<dbReference type="EMBL" id="JAOYOD010000001">
    <property type="protein sequence ID" value="MCV9388277.1"/>
    <property type="molecule type" value="Genomic_DNA"/>
</dbReference>
<organism evidence="2 3">
    <name type="scientific">Reichenbachiella ulvae</name>
    <dbReference type="NCBI Taxonomy" id="2980104"/>
    <lineage>
        <taxon>Bacteria</taxon>
        <taxon>Pseudomonadati</taxon>
        <taxon>Bacteroidota</taxon>
        <taxon>Cytophagia</taxon>
        <taxon>Cytophagales</taxon>
        <taxon>Reichenbachiellaceae</taxon>
        <taxon>Reichenbachiella</taxon>
    </lineage>
</organism>